<keyword evidence="2 4" id="KW-1003">Cell membrane</keyword>
<dbReference type="GO" id="GO:0005886">
    <property type="term" value="C:plasma membrane"/>
    <property type="evidence" value="ECO:0007669"/>
    <property type="project" value="UniProtKB-SubCell"/>
</dbReference>
<gene>
    <name evidence="4 5" type="primary">gtfB</name>
    <name evidence="5" type="ORF">CEP64_13985</name>
</gene>
<organism evidence="5 6">
    <name type="scientific">Mammaliicoccus sciuri</name>
    <name type="common">Staphylococcus sciuri</name>
    <dbReference type="NCBI Taxonomy" id="1296"/>
    <lineage>
        <taxon>Bacteria</taxon>
        <taxon>Bacillati</taxon>
        <taxon>Bacillota</taxon>
        <taxon>Bacilli</taxon>
        <taxon>Bacillales</taxon>
        <taxon>Staphylococcaceae</taxon>
        <taxon>Mammaliicoccus</taxon>
    </lineage>
</organism>
<dbReference type="KEGG" id="sscu:CEP64_13985"/>
<dbReference type="AlphaFoldDB" id="A0AAI8DKG4"/>
<name>A0AAI8DKG4_MAMSC</name>
<protein>
    <recommendedName>
        <fullName evidence="4">UDP-N-acetylglucosamine--peptide N-acetylglucosaminyltransferase stabilizing protein GtfB</fullName>
    </recommendedName>
    <alternativeName>
        <fullName evidence="4">Glycosyltransferase stabilizing protein GtfB</fullName>
    </alternativeName>
</protein>
<geneLocation type="plasmid" evidence="5 6">
    <name>unnamed1</name>
</geneLocation>
<dbReference type="RefSeq" id="WP_088592816.1">
    <property type="nucleotide sequence ID" value="NZ_CP022047.2"/>
</dbReference>
<evidence type="ECO:0000313" key="6">
    <source>
        <dbReference type="Proteomes" id="UP000197058"/>
    </source>
</evidence>
<proteinExistence type="inferred from homology"/>
<evidence type="ECO:0000256" key="4">
    <source>
        <dbReference type="HAMAP-Rule" id="MF_01473"/>
    </source>
</evidence>
<accession>A0AAI8DKG4</accession>
<sequence length="440" mass="51810">MINLFESFDAKTKVLYKTFENTDINNQSIVIEEDGFLPSGILTPYQFFAEYKNGSSGPLYFNKVPIPRFWEIEGNNNSAEIKNMGETKGRIIYKKNFGFRSVDRIEWLNKQGKTQVIDYYNKNGFKYAQLLLNDEQRRVIKRWFNQNNQEIITENFITNDIILNWNDKEYIFHSKVQFIIFYLKSANLSLESFLINSLSLPCAVLYDLKEEGNDYLFWQEKTPDKLPGNMNLLLRKRHRNCHIITPNTVEYSKLQELVNEEQRKEILKLGYVYNFVGKNQQTNNVLTLTNSDQIPNLEELAKNLPEYNFHIVALTEMSPKLTKLGSYPNVQLFPNASRDKIRSLYKECDIYLDINKGNEILDAVKSAFDYQLLIFGYVETLHNENYVYNDNLYLLEEYDKLIQDFKSLNKLTMKDRLTNQLKYAGSVTKKNFLNSYNKLL</sequence>
<comment type="similarity">
    <text evidence="4">Belongs to the GtfB family.</text>
</comment>
<dbReference type="GO" id="GO:0031647">
    <property type="term" value="P:regulation of protein stability"/>
    <property type="evidence" value="ECO:0007669"/>
    <property type="project" value="UniProtKB-UniRule"/>
</dbReference>
<evidence type="ECO:0000313" key="5">
    <source>
        <dbReference type="EMBL" id="ASE35724.1"/>
    </source>
</evidence>
<comment type="function">
    <text evidence="4">Required for polymorphic O-glycosylation of the serine-rich repeat protein in this bacteria. A stabilizing protein that is part of the accessory SecA2/SecY2 system specifically required to export serine-rich repeat cell wall proteins usually encoded upstream in the same operon. The GtfA-GtfB complex adds GlcNAc from UDP-GlcNAc to the substrate protein, attaching the first sugar residue. Stabilizes the glycosylation activity of GtfA. Has no N-acetylglucosaminyl transferase activity on its own.</text>
</comment>
<dbReference type="EMBL" id="CP022047">
    <property type="protein sequence ID" value="ASE35724.1"/>
    <property type="molecule type" value="Genomic_DNA"/>
</dbReference>
<reference evidence="6" key="1">
    <citation type="submission" date="2017-06" db="EMBL/GenBank/DDBJ databases">
        <title>FDA dAtabase for Regulatory Grade micrObial Sequences (FDA-ARGOS): Supporting development and validation of Infectious Disease Dx tests.</title>
        <authorList>
            <person name="Goldberg B."/>
            <person name="Campos J."/>
            <person name="Tallon L."/>
            <person name="Sadzewicz L."/>
            <person name="Sengamalay N."/>
            <person name="Ott S."/>
            <person name="Godinez A."/>
            <person name="Nagaraj S."/>
            <person name="Vavikolanu K."/>
            <person name="Nadendla S."/>
            <person name="George J."/>
            <person name="Geyer C."/>
            <person name="Sichtig H."/>
        </authorList>
    </citation>
    <scope>NUCLEOTIDE SEQUENCE [LARGE SCALE GENOMIC DNA]</scope>
    <source>
        <strain evidence="6">FDAARGOS_285</strain>
        <plasmid evidence="6">unnamed1</plasmid>
    </source>
</reference>
<evidence type="ECO:0000256" key="1">
    <source>
        <dbReference type="ARBA" id="ARBA00004922"/>
    </source>
</evidence>
<dbReference type="GO" id="GO:0017122">
    <property type="term" value="C:protein N-acetylglucosaminyltransferase complex"/>
    <property type="evidence" value="ECO:0007669"/>
    <property type="project" value="UniProtKB-UniRule"/>
</dbReference>
<comment type="subcellular location">
    <subcellularLocation>
        <location evidence="4">Cell membrane</location>
        <topology evidence="4">Peripheral membrane protein</topology>
    </subcellularLocation>
</comment>
<keyword evidence="3 4" id="KW-0472">Membrane</keyword>
<dbReference type="HAMAP" id="MF_01473">
    <property type="entry name" value="GtfB"/>
    <property type="match status" value="1"/>
</dbReference>
<dbReference type="InterPro" id="IPR014268">
    <property type="entry name" value="GtfB"/>
</dbReference>
<keyword evidence="5" id="KW-0614">Plasmid</keyword>
<dbReference type="Proteomes" id="UP000197058">
    <property type="component" value="Plasmid unnamed1"/>
</dbReference>
<dbReference type="NCBIfam" id="TIGR02919">
    <property type="entry name" value="accessory Sec system glycosylation chaperone GtfB"/>
    <property type="match status" value="1"/>
</dbReference>
<comment type="pathway">
    <text evidence="1 4">Protein modification; protein glycosylation.</text>
</comment>
<comment type="subunit">
    <text evidence="4">Forms a heterotetramer with 2 subunits each of GtfA and GtfB. Part of the accessory SecA2/SecY2 protein translocation apparatus.</text>
</comment>
<evidence type="ECO:0000256" key="3">
    <source>
        <dbReference type="ARBA" id="ARBA00023136"/>
    </source>
</evidence>
<evidence type="ECO:0000256" key="2">
    <source>
        <dbReference type="ARBA" id="ARBA00022475"/>
    </source>
</evidence>